<accession>A0A380T9R5</accession>
<dbReference type="PANTHER" id="PTHR12227">
    <property type="entry name" value="GLYCERATE KINASE"/>
    <property type="match status" value="1"/>
</dbReference>
<evidence type="ECO:0000259" key="1">
    <source>
        <dbReference type="Pfam" id="PF05161"/>
    </source>
</evidence>
<evidence type="ECO:0000259" key="2">
    <source>
        <dbReference type="Pfam" id="PF13660"/>
    </source>
</evidence>
<dbReference type="PANTHER" id="PTHR12227:SF0">
    <property type="entry name" value="GLYCERATE KINASE"/>
    <property type="match status" value="1"/>
</dbReference>
<dbReference type="EC" id="1.1.1.81" evidence="3"/>
<dbReference type="Pfam" id="PF13660">
    <property type="entry name" value="DUF4147"/>
    <property type="match status" value="1"/>
</dbReference>
<gene>
    <name evidence="3" type="primary">ttuD</name>
    <name evidence="3" type="ORF">DF3PB_10140</name>
</gene>
<dbReference type="FunFam" id="3.40.1480.10:FF:000002">
    <property type="entry name" value="Glycerate kinase"/>
    <property type="match status" value="1"/>
</dbReference>
<keyword evidence="3" id="KW-0560">Oxidoreductase</keyword>
<dbReference type="EMBL" id="UIDG01000001">
    <property type="protein sequence ID" value="SUS03388.1"/>
    <property type="molecule type" value="Genomic_DNA"/>
</dbReference>
<evidence type="ECO:0000313" key="3">
    <source>
        <dbReference type="EMBL" id="SUS03388.1"/>
    </source>
</evidence>
<dbReference type="SUPFAM" id="SSF82544">
    <property type="entry name" value="GckA/TtuD-like"/>
    <property type="match status" value="1"/>
</dbReference>
<dbReference type="InterPro" id="IPR025286">
    <property type="entry name" value="MOFRL_assoc_dom"/>
</dbReference>
<dbReference type="GO" id="GO:0016618">
    <property type="term" value="F:hydroxypyruvate reductase [NAD(P)H] activity"/>
    <property type="evidence" value="ECO:0007669"/>
    <property type="project" value="UniProtKB-EC"/>
</dbReference>
<protein>
    <submittedName>
        <fullName evidence="3">Putative hydroxypyruvate reductase</fullName>
        <ecNumber evidence="3">1.1.1.81</ecNumber>
    </submittedName>
</protein>
<organism evidence="3">
    <name type="scientific">metagenome</name>
    <dbReference type="NCBI Taxonomy" id="256318"/>
    <lineage>
        <taxon>unclassified sequences</taxon>
        <taxon>metagenomes</taxon>
    </lineage>
</organism>
<keyword evidence="3" id="KW-0670">Pyruvate</keyword>
<dbReference type="Pfam" id="PF05161">
    <property type="entry name" value="MOFRL"/>
    <property type="match status" value="1"/>
</dbReference>
<feature type="domain" description="MOFRL" evidence="1">
    <location>
        <begin position="304"/>
        <end position="409"/>
    </location>
</feature>
<dbReference type="InterPro" id="IPR038614">
    <property type="entry name" value="GK_N_sf"/>
</dbReference>
<name>A0A380T9R5_9ZZZZ</name>
<dbReference type="AlphaFoldDB" id="A0A380T9R5"/>
<proteinExistence type="predicted"/>
<dbReference type="Gene3D" id="3.40.1480.10">
    <property type="entry name" value="MOFRL domain"/>
    <property type="match status" value="1"/>
</dbReference>
<dbReference type="Gene3D" id="3.40.50.10180">
    <property type="entry name" value="Glycerate kinase, MOFRL-like N-terminal domain"/>
    <property type="match status" value="1"/>
</dbReference>
<dbReference type="GO" id="GO:0008887">
    <property type="term" value="F:glycerate kinase activity"/>
    <property type="evidence" value="ECO:0007669"/>
    <property type="project" value="InterPro"/>
</dbReference>
<dbReference type="InterPro" id="IPR007835">
    <property type="entry name" value="MOFRL"/>
</dbReference>
<dbReference type="GO" id="GO:0005737">
    <property type="term" value="C:cytoplasm"/>
    <property type="evidence" value="ECO:0007669"/>
    <property type="project" value="TreeGrafter"/>
</dbReference>
<sequence>MNSPAQPEALLRRMLQAVINSASAETCVPPNLPDPPRGRTVVIGAGKASAAMALAFEQHWKGEFSGLVVTRYGHGAPCTRIEVVEAGHPVPDLAGVEAARRIQSLVSGLSRDDLVVCLLSGGGSALLVDPAPGIALEKKQQLTQALLLSGATISEINYVRKHLSRVKGGRLALAAAPARVVTLAISDVPGDAPALIASGPTVPDPSTRFEALHVLTRYGIEPSPGVSGWLNDPACETPKAGFGERCVFKVVAAPAAALEAAATVARREGWDVLILGDAIEGETRIVASQHAAVVRRMAEQRRRCIILSGGETTVTVRGKGRGGRNSEFLLALATELDGMAGVHALAADTDGIDGSEDNAGAVCGPGTLAAAKRSGVSAEACLANNDAYGFFEAAGGLVLTGPTRTNVNDFRAIAVSADGSSAGAKP</sequence>
<dbReference type="InterPro" id="IPR037035">
    <property type="entry name" value="GK-like_C_sf"/>
</dbReference>
<dbReference type="InterPro" id="IPR039760">
    <property type="entry name" value="MOFRL_protein"/>
</dbReference>
<feature type="domain" description="MOFRL-associated" evidence="2">
    <location>
        <begin position="11"/>
        <end position="226"/>
    </location>
</feature>
<reference evidence="3" key="1">
    <citation type="submission" date="2018-07" db="EMBL/GenBank/DDBJ databases">
        <authorList>
            <person name="Quirk P.G."/>
            <person name="Krulwich T.A."/>
        </authorList>
    </citation>
    <scope>NUCLEOTIDE SEQUENCE</scope>
</reference>